<dbReference type="InterPro" id="IPR051553">
    <property type="entry name" value="Ran_GTPase-activating"/>
</dbReference>
<dbReference type="EMBL" id="CP042467">
    <property type="protein sequence ID" value="QED27852.1"/>
    <property type="molecule type" value="Genomic_DNA"/>
</dbReference>
<dbReference type="KEGG" id="bbae:FRD01_11520"/>
<dbReference type="SUPFAM" id="SSF50985">
    <property type="entry name" value="RCC1/BLIP-II"/>
    <property type="match status" value="2"/>
</dbReference>
<dbReference type="Pfam" id="PF13540">
    <property type="entry name" value="RCC1_2"/>
    <property type="match status" value="2"/>
</dbReference>
<dbReference type="GO" id="GO:0005085">
    <property type="term" value="F:guanyl-nucleotide exchange factor activity"/>
    <property type="evidence" value="ECO:0007669"/>
    <property type="project" value="TreeGrafter"/>
</dbReference>
<evidence type="ECO:0000313" key="2">
    <source>
        <dbReference type="Proteomes" id="UP000321595"/>
    </source>
</evidence>
<accession>A0A5B8XPN1</accession>
<name>A0A5B8XPN1_9DELT</name>
<dbReference type="PROSITE" id="PS51257">
    <property type="entry name" value="PROKAR_LIPOPROTEIN"/>
    <property type="match status" value="1"/>
</dbReference>
<organism evidence="1 2">
    <name type="scientific">Microvenator marinus</name>
    <dbReference type="NCBI Taxonomy" id="2600177"/>
    <lineage>
        <taxon>Bacteria</taxon>
        <taxon>Deltaproteobacteria</taxon>
        <taxon>Bradymonadales</taxon>
        <taxon>Microvenatoraceae</taxon>
        <taxon>Microvenator</taxon>
    </lineage>
</organism>
<dbReference type="PRINTS" id="PR00633">
    <property type="entry name" value="RCCNDNSATION"/>
</dbReference>
<dbReference type="GO" id="GO:0005737">
    <property type="term" value="C:cytoplasm"/>
    <property type="evidence" value="ECO:0007669"/>
    <property type="project" value="TreeGrafter"/>
</dbReference>
<keyword evidence="2" id="KW-1185">Reference proteome</keyword>
<dbReference type="PANTHER" id="PTHR45982">
    <property type="entry name" value="REGULATOR OF CHROMOSOME CONDENSATION"/>
    <property type="match status" value="1"/>
</dbReference>
<gene>
    <name evidence="1" type="ORF">FRD01_11520</name>
</gene>
<dbReference type="RefSeq" id="WP_146959756.1">
    <property type="nucleotide sequence ID" value="NZ_CP042467.1"/>
</dbReference>
<dbReference type="PANTHER" id="PTHR45982:SF1">
    <property type="entry name" value="REGULATOR OF CHROMOSOME CONDENSATION"/>
    <property type="match status" value="1"/>
</dbReference>
<dbReference type="Pfam" id="PF00415">
    <property type="entry name" value="RCC1"/>
    <property type="match status" value="1"/>
</dbReference>
<dbReference type="PROSITE" id="PS50012">
    <property type="entry name" value="RCC1_3"/>
    <property type="match status" value="2"/>
</dbReference>
<dbReference type="AlphaFoldDB" id="A0A5B8XPN1"/>
<dbReference type="Gene3D" id="2.130.10.30">
    <property type="entry name" value="Regulator of chromosome condensation 1/beta-lactamase-inhibitor protein II"/>
    <property type="match status" value="2"/>
</dbReference>
<sequence length="428" mass="44017">MMRLWMGISLLMVACGGDTSDDEPIETPSQKAELTGASTVAAGLSTTCGIKTDGELLCWGGDLYGTLGRGPTEEGIAGQPKLAASIASTLKFKEVALVETACAVTQDGALYCWGPNDQGQLGVEGVETELISLGGFFDKPVSKSPVEVFPSGVGHVGVGTSHVCASFDNGDLKCWGQAKYGAGGLIDDIENGAAPADLEFDGATVAQIELGGDASCVLTESGEVYCWGSNFIGLLGVPDDRMNPDHMDCAGGGALAIRYCTTKPQLVPLPAPARKLDVTNACACALLENDELHCWGSPVCGFGVESDLAKIPPTKVSAPTPVQDMAVTGESVCVISGDKLSCAGYGYHGLTGSFEDSATFVEIEGYPAAPTSLAGGQDFMCATLEDSRTACFGANDSWQAGVRAPADAESGNLKSFSLTAPVVVEVQP</sequence>
<dbReference type="InterPro" id="IPR000408">
    <property type="entry name" value="Reg_chr_condens"/>
</dbReference>
<proteinExistence type="predicted"/>
<dbReference type="InterPro" id="IPR009091">
    <property type="entry name" value="RCC1/BLIP-II"/>
</dbReference>
<evidence type="ECO:0000313" key="1">
    <source>
        <dbReference type="EMBL" id="QED27852.1"/>
    </source>
</evidence>
<reference evidence="1 2" key="1">
    <citation type="submission" date="2019-08" db="EMBL/GenBank/DDBJ databases">
        <authorList>
            <person name="Liang Q."/>
        </authorList>
    </citation>
    <scope>NUCLEOTIDE SEQUENCE [LARGE SCALE GENOMIC DNA]</scope>
    <source>
        <strain evidence="1 2">V1718</strain>
    </source>
</reference>
<protein>
    <submittedName>
        <fullName evidence="1">Uncharacterized protein</fullName>
    </submittedName>
</protein>
<dbReference type="Proteomes" id="UP000321595">
    <property type="component" value="Chromosome"/>
</dbReference>
<dbReference type="OrthoDB" id="5477973at2"/>